<feature type="transmembrane region" description="Helical" evidence="1">
    <location>
        <begin position="47"/>
        <end position="65"/>
    </location>
</feature>
<feature type="transmembrane region" description="Helical" evidence="1">
    <location>
        <begin position="20"/>
        <end position="41"/>
    </location>
</feature>
<dbReference type="EMBL" id="CP044016">
    <property type="protein sequence ID" value="QES88921.1"/>
    <property type="molecule type" value="Genomic_DNA"/>
</dbReference>
<dbReference type="Pfam" id="PF13571">
    <property type="entry name" value="DUF4133"/>
    <property type="match status" value="1"/>
</dbReference>
<gene>
    <name evidence="2" type="ORF">E0W69_009710</name>
</gene>
<proteinExistence type="predicted"/>
<dbReference type="AlphaFoldDB" id="A0A5P2GBI2"/>
<dbReference type="InterPro" id="IPR025407">
    <property type="entry name" value="DUF4133"/>
</dbReference>
<evidence type="ECO:0000256" key="1">
    <source>
        <dbReference type="SAM" id="Phobius"/>
    </source>
</evidence>
<evidence type="ECO:0000313" key="3">
    <source>
        <dbReference type="Proteomes" id="UP000292424"/>
    </source>
</evidence>
<protein>
    <submittedName>
        <fullName evidence="2">DUF4133 domain-containing protein</fullName>
    </submittedName>
</protein>
<organism evidence="2 3">
    <name type="scientific">Rhizosphaericola mali</name>
    <dbReference type="NCBI Taxonomy" id="2545455"/>
    <lineage>
        <taxon>Bacteria</taxon>
        <taxon>Pseudomonadati</taxon>
        <taxon>Bacteroidota</taxon>
        <taxon>Chitinophagia</taxon>
        <taxon>Chitinophagales</taxon>
        <taxon>Chitinophagaceae</taxon>
        <taxon>Rhizosphaericola</taxon>
    </lineage>
</organism>
<dbReference type="Proteomes" id="UP000292424">
    <property type="component" value="Chromosome"/>
</dbReference>
<dbReference type="RefSeq" id="WP_131329869.1">
    <property type="nucleotide sequence ID" value="NZ_CP044016.1"/>
</dbReference>
<keyword evidence="1" id="KW-0812">Transmembrane</keyword>
<dbReference type="OrthoDB" id="1273979at2"/>
<dbReference type="KEGG" id="arac:E0W69_009710"/>
<sequence length="101" mass="11345">MEYSINKGVSRPIEFHGFRAQYLVYMAIGLFALLFLFVVLYLMGITLYLTLPLVGILGIFLFSIVSKYSKKHGAHGLAKQSGYKALPKALKTRTINEMLKA</sequence>
<reference evidence="2 3" key="1">
    <citation type="submission" date="2019-09" db="EMBL/GenBank/DDBJ databases">
        <title>Complete genome sequence of Arachidicoccus sp. B3-10 isolated from apple orchard soil.</title>
        <authorList>
            <person name="Kim H.S."/>
            <person name="Han K.-I."/>
            <person name="Suh M.K."/>
            <person name="Lee K.C."/>
            <person name="Eom M.K."/>
            <person name="Kim J.-S."/>
            <person name="Kang S.W."/>
            <person name="Sin Y."/>
            <person name="Lee J.-S."/>
        </authorList>
    </citation>
    <scope>NUCLEOTIDE SEQUENCE [LARGE SCALE GENOMIC DNA]</scope>
    <source>
        <strain evidence="2 3">B3-10</strain>
    </source>
</reference>
<accession>A0A5P2GBI2</accession>
<keyword evidence="1" id="KW-0472">Membrane</keyword>
<keyword evidence="1" id="KW-1133">Transmembrane helix</keyword>
<keyword evidence="3" id="KW-1185">Reference proteome</keyword>
<evidence type="ECO:0000313" key="2">
    <source>
        <dbReference type="EMBL" id="QES88921.1"/>
    </source>
</evidence>
<name>A0A5P2GBI2_9BACT</name>